<evidence type="ECO:0000259" key="8">
    <source>
        <dbReference type="Pfam" id="PF01048"/>
    </source>
</evidence>
<feature type="binding site" evidence="7">
    <location>
        <position position="207"/>
    </location>
    <ligand>
        <name>a purine D-ribonucleoside</name>
        <dbReference type="ChEBI" id="CHEBI:142355"/>
    </ligand>
</feature>
<gene>
    <name evidence="9" type="ORF">KBB96_03820</name>
</gene>
<name>A0A975J0Z0_9BACT</name>
<reference evidence="9" key="1">
    <citation type="submission" date="2021-04" db="EMBL/GenBank/DDBJ databases">
        <title>Luteolibacter sp. 32A isolated from the skin of an Anderson's salamander (Ambystoma andersonii).</title>
        <authorList>
            <person name="Spergser J."/>
            <person name="Busse H.-J."/>
        </authorList>
    </citation>
    <scope>NUCLEOTIDE SEQUENCE</scope>
    <source>
        <strain evidence="9">32A</strain>
    </source>
</reference>
<evidence type="ECO:0000313" key="9">
    <source>
        <dbReference type="EMBL" id="QUE52020.1"/>
    </source>
</evidence>
<dbReference type="EMBL" id="CP073100">
    <property type="protein sequence ID" value="QUE52020.1"/>
    <property type="molecule type" value="Genomic_DNA"/>
</dbReference>
<proteinExistence type="inferred from homology"/>
<dbReference type="Proteomes" id="UP000676169">
    <property type="component" value="Chromosome"/>
</dbReference>
<dbReference type="Pfam" id="PF01048">
    <property type="entry name" value="PNP_UDP_1"/>
    <property type="match status" value="1"/>
</dbReference>
<evidence type="ECO:0000256" key="7">
    <source>
        <dbReference type="PIRSR" id="PIRSR000477-2"/>
    </source>
</evidence>
<dbReference type="PANTHER" id="PTHR11904:SF9">
    <property type="entry name" value="PURINE NUCLEOSIDE PHOSPHORYLASE-RELATED"/>
    <property type="match status" value="1"/>
</dbReference>
<feature type="binding site" evidence="7">
    <location>
        <position position="92"/>
    </location>
    <ligand>
        <name>phosphate</name>
        <dbReference type="ChEBI" id="CHEBI:43474"/>
    </ligand>
</feature>
<protein>
    <recommendedName>
        <fullName evidence="3">purine-nucleoside phosphorylase</fullName>
        <ecNumber evidence="3">2.4.2.1</ecNumber>
    </recommendedName>
    <alternativeName>
        <fullName evidence="6">Inosine-guanosine phosphorylase</fullName>
    </alternativeName>
</protein>
<dbReference type="NCBIfam" id="TIGR01697">
    <property type="entry name" value="PNPH-PUNA-XAPA"/>
    <property type="match status" value="1"/>
</dbReference>
<feature type="binding site" evidence="7">
    <location>
        <position position="40"/>
    </location>
    <ligand>
        <name>phosphate</name>
        <dbReference type="ChEBI" id="CHEBI:43474"/>
    </ligand>
</feature>
<dbReference type="CDD" id="cd09009">
    <property type="entry name" value="PNP-EcPNPII_like"/>
    <property type="match status" value="1"/>
</dbReference>
<dbReference type="InterPro" id="IPR011268">
    <property type="entry name" value="Purine_phosphorylase"/>
</dbReference>
<feature type="binding site" evidence="7">
    <location>
        <begin position="60"/>
        <end position="62"/>
    </location>
    <ligand>
        <name>phosphate</name>
        <dbReference type="ChEBI" id="CHEBI:43474"/>
    </ligand>
</feature>
<evidence type="ECO:0000256" key="4">
    <source>
        <dbReference type="ARBA" id="ARBA00022676"/>
    </source>
</evidence>
<evidence type="ECO:0000313" key="10">
    <source>
        <dbReference type="Proteomes" id="UP000676169"/>
    </source>
</evidence>
<keyword evidence="4 9" id="KW-0328">Glycosyltransferase</keyword>
<dbReference type="GO" id="GO:0005737">
    <property type="term" value="C:cytoplasm"/>
    <property type="evidence" value="ECO:0007669"/>
    <property type="project" value="TreeGrafter"/>
</dbReference>
<dbReference type="SUPFAM" id="SSF53167">
    <property type="entry name" value="Purine and uridine phosphorylases"/>
    <property type="match status" value="1"/>
</dbReference>
<dbReference type="InterPro" id="IPR035994">
    <property type="entry name" value="Nucleoside_phosphorylase_sf"/>
</dbReference>
<keyword evidence="5 9" id="KW-0808">Transferase</keyword>
<evidence type="ECO:0000256" key="6">
    <source>
        <dbReference type="ARBA" id="ARBA00031036"/>
    </source>
</evidence>
<dbReference type="NCBIfam" id="NF006054">
    <property type="entry name" value="PRK08202.1"/>
    <property type="match status" value="1"/>
</dbReference>
<evidence type="ECO:0000256" key="3">
    <source>
        <dbReference type="ARBA" id="ARBA00011886"/>
    </source>
</evidence>
<dbReference type="InterPro" id="IPR000845">
    <property type="entry name" value="Nucleoside_phosphorylase_d"/>
</dbReference>
<evidence type="ECO:0000256" key="1">
    <source>
        <dbReference type="ARBA" id="ARBA00005058"/>
    </source>
</evidence>
<dbReference type="KEGG" id="lamb:KBB96_03820"/>
<evidence type="ECO:0000256" key="5">
    <source>
        <dbReference type="ARBA" id="ARBA00022679"/>
    </source>
</evidence>
<dbReference type="AlphaFoldDB" id="A0A975J0Z0"/>
<accession>A0A975J0Z0</accession>
<dbReference type="PIRSF" id="PIRSF000477">
    <property type="entry name" value="PurNPase"/>
    <property type="match status" value="1"/>
</dbReference>
<dbReference type="GO" id="GO:0004731">
    <property type="term" value="F:purine-nucleoside phosphorylase activity"/>
    <property type="evidence" value="ECO:0007669"/>
    <property type="project" value="UniProtKB-EC"/>
</dbReference>
<dbReference type="Gene3D" id="3.40.50.1580">
    <property type="entry name" value="Nucleoside phosphorylase domain"/>
    <property type="match status" value="1"/>
</dbReference>
<sequence>MNRIALVLGSGLGPLADAVAVEEAVGFADVELPGSSVPGHAGRFLIGTLGSAPVIVMQGRVHLYEGHDAAAVTAGVRWMAAQGADRLILTNAAGTLNPAFEPGSWMVLSDHLNLTGTSPLHGPEFIDMSTAYDPEWRAVFRAAASETGTVLHEGVYAGLRGPQYETPAEIRMLRTIGADAVGMSTVLETIQGRALGMKVAAFSCLTNWAAGITPAALDHQEVLATGKSAADTMVRLLRRVISL</sequence>
<evidence type="ECO:0000256" key="2">
    <source>
        <dbReference type="ARBA" id="ARBA00006751"/>
    </source>
</evidence>
<feature type="binding site" evidence="7">
    <location>
        <position position="184"/>
    </location>
    <ligand>
        <name>phosphate</name>
        <dbReference type="ChEBI" id="CHEBI:43474"/>
    </ligand>
</feature>
<feature type="binding site" evidence="7">
    <location>
        <position position="10"/>
    </location>
    <ligand>
        <name>phosphate</name>
        <dbReference type="ChEBI" id="CHEBI:43474"/>
    </ligand>
</feature>
<dbReference type="PANTHER" id="PTHR11904">
    <property type="entry name" value="METHYLTHIOADENOSINE/PURINE NUCLEOSIDE PHOSPHORYLASE"/>
    <property type="match status" value="1"/>
</dbReference>
<feature type="domain" description="Nucleoside phosphorylase" evidence="8">
    <location>
        <begin position="3"/>
        <end position="241"/>
    </location>
</feature>
<dbReference type="RefSeq" id="WP_211632470.1">
    <property type="nucleotide sequence ID" value="NZ_CP073100.1"/>
</dbReference>
<dbReference type="GO" id="GO:0009116">
    <property type="term" value="P:nucleoside metabolic process"/>
    <property type="evidence" value="ECO:0007669"/>
    <property type="project" value="InterPro"/>
</dbReference>
<dbReference type="EC" id="2.4.2.1" evidence="3"/>
<comment type="pathway">
    <text evidence="1">Purine metabolism; purine nucleoside salvage.</text>
</comment>
<feature type="binding site" evidence="7">
    <location>
        <position position="165"/>
    </location>
    <ligand>
        <name>a purine D-ribonucleoside</name>
        <dbReference type="ChEBI" id="CHEBI:142355"/>
    </ligand>
</feature>
<organism evidence="9 10">
    <name type="scientific">Luteolibacter ambystomatis</name>
    <dbReference type="NCBI Taxonomy" id="2824561"/>
    <lineage>
        <taxon>Bacteria</taxon>
        <taxon>Pseudomonadati</taxon>
        <taxon>Verrucomicrobiota</taxon>
        <taxon>Verrucomicrobiia</taxon>
        <taxon>Verrucomicrobiales</taxon>
        <taxon>Verrucomicrobiaceae</taxon>
        <taxon>Luteolibacter</taxon>
    </lineage>
</organism>
<keyword evidence="10" id="KW-1185">Reference proteome</keyword>
<comment type="similarity">
    <text evidence="2">Belongs to the PNP/MTAP phosphorylase family.</text>
</comment>